<dbReference type="SUPFAM" id="SSF48371">
    <property type="entry name" value="ARM repeat"/>
    <property type="match status" value="2"/>
</dbReference>
<dbReference type="InterPro" id="IPR015403">
    <property type="entry name" value="Mon2/Sec7/BIG1-like_HDS"/>
</dbReference>
<dbReference type="Pfam" id="PF01369">
    <property type="entry name" value="Sec7"/>
    <property type="match status" value="1"/>
</dbReference>
<dbReference type="InterPro" id="IPR000904">
    <property type="entry name" value="Sec7_dom"/>
</dbReference>
<dbReference type="FunFam" id="1.10.1000.11:FF:000002">
    <property type="entry name" value="Cytohesin 1"/>
    <property type="match status" value="1"/>
</dbReference>
<dbReference type="SUPFAM" id="SSF48425">
    <property type="entry name" value="Sec7 domain"/>
    <property type="match status" value="1"/>
</dbReference>
<evidence type="ECO:0000256" key="2">
    <source>
        <dbReference type="ARBA" id="ARBA00022490"/>
    </source>
</evidence>
<evidence type="ECO:0000313" key="5">
    <source>
        <dbReference type="EMBL" id="ETV71031.1"/>
    </source>
</evidence>
<dbReference type="EMBL" id="KI913163">
    <property type="protein sequence ID" value="ETV71031.1"/>
    <property type="molecule type" value="Genomic_DNA"/>
</dbReference>
<dbReference type="GO" id="GO:0005085">
    <property type="term" value="F:guanyl-nucleotide exchange factor activity"/>
    <property type="evidence" value="ECO:0007669"/>
    <property type="project" value="InterPro"/>
</dbReference>
<dbReference type="Gene3D" id="1.10.220.20">
    <property type="match status" value="1"/>
</dbReference>
<accession>W4FVP9</accession>
<organism evidence="5">
    <name type="scientific">Aphanomyces astaci</name>
    <name type="common">Crayfish plague agent</name>
    <dbReference type="NCBI Taxonomy" id="112090"/>
    <lineage>
        <taxon>Eukaryota</taxon>
        <taxon>Sar</taxon>
        <taxon>Stramenopiles</taxon>
        <taxon>Oomycota</taxon>
        <taxon>Saprolegniomycetes</taxon>
        <taxon>Saprolegniales</taxon>
        <taxon>Verrucalvaceae</taxon>
        <taxon>Aphanomyces</taxon>
    </lineage>
</organism>
<feature type="compositionally biased region" description="Acidic residues" evidence="3">
    <location>
        <begin position="131"/>
        <end position="140"/>
    </location>
</feature>
<comment type="subcellular location">
    <subcellularLocation>
        <location evidence="1">Cytoplasm</location>
    </subcellularLocation>
</comment>
<protein>
    <recommendedName>
        <fullName evidence="4">SEC7 domain-containing protein</fullName>
    </recommendedName>
</protein>
<reference evidence="5" key="1">
    <citation type="submission" date="2013-12" db="EMBL/GenBank/DDBJ databases">
        <title>The Genome Sequence of Aphanomyces astaci APO3.</title>
        <authorList>
            <consortium name="The Broad Institute Genomics Platform"/>
            <person name="Russ C."/>
            <person name="Tyler B."/>
            <person name="van West P."/>
            <person name="Dieguez-Uribeondo J."/>
            <person name="Young S.K."/>
            <person name="Zeng Q."/>
            <person name="Gargeya S."/>
            <person name="Fitzgerald M."/>
            <person name="Abouelleil A."/>
            <person name="Alvarado L."/>
            <person name="Chapman S.B."/>
            <person name="Gainer-Dewar J."/>
            <person name="Goldberg J."/>
            <person name="Griggs A."/>
            <person name="Gujja S."/>
            <person name="Hansen M."/>
            <person name="Howarth C."/>
            <person name="Imamovic A."/>
            <person name="Ireland A."/>
            <person name="Larimer J."/>
            <person name="McCowan C."/>
            <person name="Murphy C."/>
            <person name="Pearson M."/>
            <person name="Poon T.W."/>
            <person name="Priest M."/>
            <person name="Roberts A."/>
            <person name="Saif S."/>
            <person name="Shea T."/>
            <person name="Sykes S."/>
            <person name="Wortman J."/>
            <person name="Nusbaum C."/>
            <person name="Birren B."/>
        </authorList>
    </citation>
    <scope>NUCLEOTIDE SEQUENCE [LARGE SCALE GENOMIC DNA]</scope>
    <source>
        <strain evidence="5">APO3</strain>
    </source>
</reference>
<dbReference type="GeneID" id="20815744"/>
<dbReference type="RefSeq" id="XP_009839694.1">
    <property type="nucleotide sequence ID" value="XM_009841392.1"/>
</dbReference>
<feature type="region of interest" description="Disordered" evidence="3">
    <location>
        <begin position="400"/>
        <end position="420"/>
    </location>
</feature>
<feature type="compositionally biased region" description="Polar residues" evidence="3">
    <location>
        <begin position="401"/>
        <end position="410"/>
    </location>
</feature>
<dbReference type="STRING" id="112090.W4FVP9"/>
<dbReference type="InterPro" id="IPR016024">
    <property type="entry name" value="ARM-type_fold"/>
</dbReference>
<feature type="region of interest" description="Disordered" evidence="3">
    <location>
        <begin position="122"/>
        <end position="146"/>
    </location>
</feature>
<evidence type="ECO:0000256" key="3">
    <source>
        <dbReference type="SAM" id="MobiDB-lite"/>
    </source>
</evidence>
<dbReference type="Gene3D" id="1.10.1000.11">
    <property type="entry name" value="Arf Nucleotide-binding Site Opener,domain 2"/>
    <property type="match status" value="1"/>
</dbReference>
<dbReference type="PANTHER" id="PTHR10663:SF375">
    <property type="entry name" value="LD29171P"/>
    <property type="match status" value="1"/>
</dbReference>
<dbReference type="VEuPathDB" id="FungiDB:H257_13748"/>
<dbReference type="OrthoDB" id="430364at2759"/>
<dbReference type="InterPro" id="IPR046455">
    <property type="entry name" value="Sec7/BIG1-like_C"/>
</dbReference>
<dbReference type="GO" id="GO:0032012">
    <property type="term" value="P:regulation of ARF protein signal transduction"/>
    <property type="evidence" value="ECO:0007669"/>
    <property type="project" value="InterPro"/>
</dbReference>
<gene>
    <name evidence="5" type="ORF">H257_13748</name>
</gene>
<dbReference type="SMART" id="SM00222">
    <property type="entry name" value="Sec7"/>
    <property type="match status" value="1"/>
</dbReference>
<dbReference type="InterPro" id="IPR023394">
    <property type="entry name" value="Sec7_C_sf"/>
</dbReference>
<dbReference type="Pfam" id="PF09324">
    <property type="entry name" value="Sec7-like_HDS"/>
    <property type="match status" value="1"/>
</dbReference>
<evidence type="ECO:0000256" key="1">
    <source>
        <dbReference type="ARBA" id="ARBA00004496"/>
    </source>
</evidence>
<dbReference type="InterPro" id="IPR032691">
    <property type="entry name" value="Mon2/Sec7/BIG1-like_HUS"/>
</dbReference>
<sequence length="1312" mass="147022">MEIFITNIFLRILDSDNSTFEHKMLVLEVLNHICDDQLILSEIFLNFDCDWDSMDLFKRIVNALAKIAKSKQRDLQYHSSAPVARQLKMQQNEAALVLKGLECLTSTVHSLKKAANFVSITDQGKPTPSDNDSDTEEDAECGPRLPSSASLVVGMFDKKKKRQDLISTGIVKFNVKATDGIKFCTANKLIENNPRSVAEYLHEYNSKLDKFQIGEYLGRETAYQGGFCVKVLHDFVDMMDFHGLEVDEAIRSYLSYFRLPGEAQKIDRMMEKFAERYHWNNPGVFPSADVAFILSFSVIMLQTDLHNPSIPEDKKMSKEGFIRNNRGINNGDDLAADYLGGIYDRIKSTPISLKEEQSMKHKRENSTISVAVLDKQRKDAFSRERQAMVKASEAYFKRKSPSSNANAETKSSPPPSSYVVSSTENVYVKPMFEIVWAPLLAVCSVLFETSDHPVAIQYCLDGFKHAIHLSARLQMQSERDAYVSVLANFTAVQHSATRSIGTKQIEAIKTLIAIAVKEGNFLGDAWRDVLQCISHLARLQLHAQGLQADTQFFVSPPSNGLPGSTSTSASKRLTSFGHAYSFISNPFTLPHPTQSPKFKPLTVSEDQLMAMEAQNAQRIADQIDGLASDRVFSNSPFLTDTSVQEFVQQLCIVSLTECQGLTGSGMTVRTAAALPRVFSLQKLVEVADMNMHVRSRVVWASMWSVLSRHFTTIGCHDNLGIAMYAIDSLKQLSMKFLEKDELRDFNFQRLFLTPFEIIMANAVATEIRELVLSCVHNMLRSRVGNIKSGWKTIWGVLRVAAETFDAAAHDARVVLMGFMLAKTIVHSHFDRVVAVFVDVVECILAFALCGSLPSLSSGELLQMSLDAISVLGLCLRHVASGRVMEQLDQANIAISPRHRLGSATDQGYQPTASVPPFGNNYYAHTWWPVLKALVTLASDPHPGIRNAAVDTLYGTLHLDGAAIDANLWLLIFRELLVPLMESIRLVELNKTTAFSRISSKKALLALVNLYGSFYPSIGHVDDILELLKRWLVRESEDELAVAAASSYETLLIEHGHQFPPPIWELVTAELIAIQDHLLPHWLLAPTPDPATCAMYPTVSQMFFPTAPVDLELPSLTHMLVLLEVQRICGNVLVQVHTSLPRACFDSILTCLRESIAFARQLNDNYNVRLALLNRNWRYGCQSAQELPHMVAHEITGTREYFKAVCYHLPRFRVEFKAIVESSLNEYLLWSNEKGDARSQSMDLRQRSYGYVPLVVDILDQLVLLSRAEMGMHLAWLYPLLTELIQTNSIEVRRALYRVFGSTIQSLLPLGEA</sequence>
<dbReference type="Pfam" id="PF12783">
    <property type="entry name" value="Sec7-like_HUS"/>
    <property type="match status" value="1"/>
</dbReference>
<evidence type="ECO:0000259" key="4">
    <source>
        <dbReference type="PROSITE" id="PS50190"/>
    </source>
</evidence>
<feature type="domain" description="SEC7" evidence="4">
    <location>
        <begin position="155"/>
        <end position="349"/>
    </location>
</feature>
<dbReference type="PROSITE" id="PS50190">
    <property type="entry name" value="SEC7"/>
    <property type="match status" value="1"/>
</dbReference>
<keyword evidence="2" id="KW-0963">Cytoplasm</keyword>
<dbReference type="Pfam" id="PF20252">
    <property type="entry name" value="BIG2_C"/>
    <property type="match status" value="1"/>
</dbReference>
<dbReference type="GO" id="GO:0005737">
    <property type="term" value="C:cytoplasm"/>
    <property type="evidence" value="ECO:0007669"/>
    <property type="project" value="UniProtKB-SubCell"/>
</dbReference>
<dbReference type="InterPro" id="IPR035999">
    <property type="entry name" value="Sec7_dom_sf"/>
</dbReference>
<name>W4FVP9_APHAT</name>
<dbReference type="CDD" id="cd00171">
    <property type="entry name" value="Sec7"/>
    <property type="match status" value="1"/>
</dbReference>
<dbReference type="PANTHER" id="PTHR10663">
    <property type="entry name" value="GUANYL-NUCLEOTIDE EXCHANGE FACTOR"/>
    <property type="match status" value="1"/>
</dbReference>
<proteinExistence type="predicted"/>